<dbReference type="Gramene" id="TVU03604">
    <property type="protein sequence ID" value="TVU03604"/>
    <property type="gene ID" value="EJB05_50791"/>
</dbReference>
<sequence length="178" mass="19696">MSHHQRALYFVCHAPKYARPYRNTVLNQRYVTDNPIFEVNNSTKLNQNGSSKVRLARRQSLMTTNFSTKQPMMDHGRRQNMASKQDSKLSRRQFLQSVEQLPRSSSANSCWSKTKAPPGMALPPAEPGISCSVVLPPAGPGVVISSLVPPPPAEPSISSWPMVTTSTKQQTAVEDAMM</sequence>
<evidence type="ECO:0000313" key="3">
    <source>
        <dbReference type="Proteomes" id="UP000324897"/>
    </source>
</evidence>
<dbReference type="Proteomes" id="UP000324897">
    <property type="component" value="Unassembled WGS sequence"/>
</dbReference>
<comment type="caution">
    <text evidence="2">The sequence shown here is derived from an EMBL/GenBank/DDBJ whole genome shotgun (WGS) entry which is preliminary data.</text>
</comment>
<name>A0A5J9SXD9_9POAL</name>
<organism evidence="2 3">
    <name type="scientific">Eragrostis curvula</name>
    <name type="common">weeping love grass</name>
    <dbReference type="NCBI Taxonomy" id="38414"/>
    <lineage>
        <taxon>Eukaryota</taxon>
        <taxon>Viridiplantae</taxon>
        <taxon>Streptophyta</taxon>
        <taxon>Embryophyta</taxon>
        <taxon>Tracheophyta</taxon>
        <taxon>Spermatophyta</taxon>
        <taxon>Magnoliopsida</taxon>
        <taxon>Liliopsida</taxon>
        <taxon>Poales</taxon>
        <taxon>Poaceae</taxon>
        <taxon>PACMAD clade</taxon>
        <taxon>Chloridoideae</taxon>
        <taxon>Eragrostideae</taxon>
        <taxon>Eragrostidinae</taxon>
        <taxon>Eragrostis</taxon>
    </lineage>
</organism>
<gene>
    <name evidence="2" type="ORF">EJB05_50791</name>
</gene>
<keyword evidence="3" id="KW-1185">Reference proteome</keyword>
<evidence type="ECO:0000256" key="1">
    <source>
        <dbReference type="SAM" id="MobiDB-lite"/>
    </source>
</evidence>
<reference evidence="2 3" key="1">
    <citation type="journal article" date="2019" name="Sci. Rep.">
        <title>A high-quality genome of Eragrostis curvula grass provides insights into Poaceae evolution and supports new strategies to enhance forage quality.</title>
        <authorList>
            <person name="Carballo J."/>
            <person name="Santos B.A.C.M."/>
            <person name="Zappacosta D."/>
            <person name="Garbus I."/>
            <person name="Selva J.P."/>
            <person name="Gallo C.A."/>
            <person name="Diaz A."/>
            <person name="Albertini E."/>
            <person name="Caccamo M."/>
            <person name="Echenique V."/>
        </authorList>
    </citation>
    <scope>NUCLEOTIDE SEQUENCE [LARGE SCALE GENOMIC DNA]</scope>
    <source>
        <strain evidence="3">cv. Victoria</strain>
        <tissue evidence="2">Leaf</tissue>
    </source>
</reference>
<proteinExistence type="predicted"/>
<dbReference type="AlphaFoldDB" id="A0A5J9SXD9"/>
<feature type="non-terminal residue" evidence="2">
    <location>
        <position position="178"/>
    </location>
</feature>
<accession>A0A5J9SXD9</accession>
<evidence type="ECO:0000313" key="2">
    <source>
        <dbReference type="EMBL" id="TVU03604.1"/>
    </source>
</evidence>
<protein>
    <submittedName>
        <fullName evidence="2">Uncharacterized protein</fullName>
    </submittedName>
</protein>
<feature type="region of interest" description="Disordered" evidence="1">
    <location>
        <begin position="68"/>
        <end position="92"/>
    </location>
</feature>
<dbReference type="EMBL" id="RWGY01000163">
    <property type="protein sequence ID" value="TVU03604.1"/>
    <property type="molecule type" value="Genomic_DNA"/>
</dbReference>